<gene>
    <name evidence="1" type="ORF">H9654_07985</name>
</gene>
<sequence>MGRNGALLVERFGLIDLALALVVDGGRLQLLPRRWSVWGVPGRIVAYRGTLDADQSEMRMSRVAGTPLPAVAPV</sequence>
<dbReference type="RefSeq" id="WP_191770339.1">
    <property type="nucleotide sequence ID" value="NZ_JACSQS010000006.1"/>
</dbReference>
<reference evidence="1 2" key="1">
    <citation type="submission" date="2020-08" db="EMBL/GenBank/DDBJ databases">
        <title>A Genomic Blueprint of the Chicken Gut Microbiome.</title>
        <authorList>
            <person name="Gilroy R."/>
            <person name="Ravi A."/>
            <person name="Getino M."/>
            <person name="Pursley I."/>
            <person name="Horton D.L."/>
            <person name="Alikhan N.-F."/>
            <person name="Baker D."/>
            <person name="Gharbi K."/>
            <person name="Hall N."/>
            <person name="Watson M."/>
            <person name="Adriaenssens E.M."/>
            <person name="Foster-Nyarko E."/>
            <person name="Jarju S."/>
            <person name="Secka A."/>
            <person name="Antonio M."/>
            <person name="Oren A."/>
            <person name="Chaudhuri R."/>
            <person name="La Ragione R.M."/>
            <person name="Hildebrand F."/>
            <person name="Pallen M.J."/>
        </authorList>
    </citation>
    <scope>NUCLEOTIDE SEQUENCE [LARGE SCALE GENOMIC DNA]</scope>
    <source>
        <strain evidence="1 2">Sa5BUN4</strain>
    </source>
</reference>
<comment type="caution">
    <text evidence="1">The sequence shown here is derived from an EMBL/GenBank/DDBJ whole genome shotgun (WGS) entry which is preliminary data.</text>
</comment>
<evidence type="ECO:0000313" key="2">
    <source>
        <dbReference type="Proteomes" id="UP000636938"/>
    </source>
</evidence>
<name>A0A8X8K247_9GAMM</name>
<accession>A0A8X8K247</accession>
<evidence type="ECO:0000313" key="1">
    <source>
        <dbReference type="EMBL" id="MBD7954144.1"/>
    </source>
</evidence>
<dbReference type="EMBL" id="JACSQS010000006">
    <property type="protein sequence ID" value="MBD7954144.1"/>
    <property type="molecule type" value="Genomic_DNA"/>
</dbReference>
<dbReference type="AlphaFoldDB" id="A0A8X8K247"/>
<protein>
    <submittedName>
        <fullName evidence="1">Uncharacterized protein</fullName>
    </submittedName>
</protein>
<keyword evidence="2" id="KW-1185">Reference proteome</keyword>
<organism evidence="1 2">
    <name type="scientific">Stenotrophomonas lacuserhaii</name>
    <dbReference type="NCBI Taxonomy" id="2760084"/>
    <lineage>
        <taxon>Bacteria</taxon>
        <taxon>Pseudomonadati</taxon>
        <taxon>Pseudomonadota</taxon>
        <taxon>Gammaproteobacteria</taxon>
        <taxon>Lysobacterales</taxon>
        <taxon>Lysobacteraceae</taxon>
        <taxon>Stenotrophomonas</taxon>
    </lineage>
</organism>
<proteinExistence type="predicted"/>
<dbReference type="Proteomes" id="UP000636938">
    <property type="component" value="Unassembled WGS sequence"/>
</dbReference>